<dbReference type="InterPro" id="IPR001356">
    <property type="entry name" value="HD"/>
</dbReference>
<dbReference type="InterPro" id="IPR009057">
    <property type="entry name" value="Homeodomain-like_sf"/>
</dbReference>
<keyword evidence="1 4" id="KW-0238">DNA-binding</keyword>
<feature type="region of interest" description="Disordered" evidence="6">
    <location>
        <begin position="345"/>
        <end position="371"/>
    </location>
</feature>
<evidence type="ECO:0000256" key="2">
    <source>
        <dbReference type="ARBA" id="ARBA00023155"/>
    </source>
</evidence>
<proteinExistence type="predicted"/>
<keyword evidence="9" id="KW-1185">Reference proteome</keyword>
<comment type="caution">
    <text evidence="8">The sequence shown here is derived from an EMBL/GenBank/DDBJ whole genome shotgun (WGS) entry which is preliminary data.</text>
</comment>
<dbReference type="CDD" id="cd00086">
    <property type="entry name" value="homeodomain"/>
    <property type="match status" value="1"/>
</dbReference>
<accession>G4TAH6</accession>
<dbReference type="Proteomes" id="UP000007148">
    <property type="component" value="Unassembled WGS sequence"/>
</dbReference>
<evidence type="ECO:0000256" key="4">
    <source>
        <dbReference type="PROSITE-ProRule" id="PRU00108"/>
    </source>
</evidence>
<comment type="subcellular location">
    <subcellularLocation>
        <location evidence="4 5">Nucleus</location>
    </subcellularLocation>
</comment>
<dbReference type="PROSITE" id="PS00027">
    <property type="entry name" value="HOMEOBOX_1"/>
    <property type="match status" value="1"/>
</dbReference>
<feature type="region of interest" description="Disordered" evidence="6">
    <location>
        <begin position="154"/>
        <end position="187"/>
    </location>
</feature>
<evidence type="ECO:0000256" key="6">
    <source>
        <dbReference type="SAM" id="MobiDB-lite"/>
    </source>
</evidence>
<dbReference type="Pfam" id="PF00046">
    <property type="entry name" value="Homeodomain"/>
    <property type="match status" value="1"/>
</dbReference>
<dbReference type="GO" id="GO:0005634">
    <property type="term" value="C:nucleus"/>
    <property type="evidence" value="ECO:0007669"/>
    <property type="project" value="UniProtKB-SubCell"/>
</dbReference>
<dbReference type="SMART" id="SM00389">
    <property type="entry name" value="HOX"/>
    <property type="match status" value="1"/>
</dbReference>
<reference evidence="8 9" key="1">
    <citation type="journal article" date="2011" name="PLoS Pathog.">
        <title>Endophytic Life Strategies Decoded by Genome and Transcriptome Analyses of the Mutualistic Root Symbiont Piriformospora indica.</title>
        <authorList>
            <person name="Zuccaro A."/>
            <person name="Lahrmann U."/>
            <person name="Guldener U."/>
            <person name="Langen G."/>
            <person name="Pfiffi S."/>
            <person name="Biedenkopf D."/>
            <person name="Wong P."/>
            <person name="Samans B."/>
            <person name="Grimm C."/>
            <person name="Basiewicz M."/>
            <person name="Murat C."/>
            <person name="Martin F."/>
            <person name="Kogel K.H."/>
        </authorList>
    </citation>
    <scope>NUCLEOTIDE SEQUENCE [LARGE SCALE GENOMIC DNA]</scope>
    <source>
        <strain evidence="8 9">DSM 11827</strain>
    </source>
</reference>
<dbReference type="PANTHER" id="PTHR24324:SF9">
    <property type="entry name" value="HOMEOBOX DOMAIN-CONTAINING PROTEIN"/>
    <property type="match status" value="1"/>
</dbReference>
<dbReference type="eggNOG" id="KOG0490">
    <property type="taxonomic scope" value="Eukaryota"/>
</dbReference>
<evidence type="ECO:0000256" key="5">
    <source>
        <dbReference type="RuleBase" id="RU000682"/>
    </source>
</evidence>
<evidence type="ECO:0000256" key="1">
    <source>
        <dbReference type="ARBA" id="ARBA00023125"/>
    </source>
</evidence>
<dbReference type="HOGENOM" id="CLU_536492_0_0_1"/>
<feature type="DNA-binding region" description="Homeobox" evidence="4">
    <location>
        <begin position="96"/>
        <end position="155"/>
    </location>
</feature>
<dbReference type="GO" id="GO:0000978">
    <property type="term" value="F:RNA polymerase II cis-regulatory region sequence-specific DNA binding"/>
    <property type="evidence" value="ECO:0007669"/>
    <property type="project" value="TreeGrafter"/>
</dbReference>
<dbReference type="EMBL" id="CAFZ01000030">
    <property type="protein sequence ID" value="CCA68337.1"/>
    <property type="molecule type" value="Genomic_DNA"/>
</dbReference>
<dbReference type="STRING" id="1109443.G4TAH6"/>
<dbReference type="GO" id="GO:0030154">
    <property type="term" value="P:cell differentiation"/>
    <property type="evidence" value="ECO:0007669"/>
    <property type="project" value="TreeGrafter"/>
</dbReference>
<dbReference type="Gene3D" id="1.10.10.60">
    <property type="entry name" value="Homeodomain-like"/>
    <property type="match status" value="1"/>
</dbReference>
<dbReference type="PANTHER" id="PTHR24324">
    <property type="entry name" value="HOMEOBOX PROTEIN HHEX"/>
    <property type="match status" value="1"/>
</dbReference>
<dbReference type="PROSITE" id="PS50071">
    <property type="entry name" value="HOMEOBOX_2"/>
    <property type="match status" value="1"/>
</dbReference>
<keyword evidence="2 4" id="KW-0371">Homeobox</keyword>
<evidence type="ECO:0000313" key="8">
    <source>
        <dbReference type="EMBL" id="CCA68337.1"/>
    </source>
</evidence>
<keyword evidence="3 4" id="KW-0539">Nucleus</keyword>
<dbReference type="InterPro" id="IPR051000">
    <property type="entry name" value="Homeobox_DNA-bind_prot"/>
</dbReference>
<organism evidence="8 9">
    <name type="scientific">Serendipita indica (strain DSM 11827)</name>
    <name type="common">Root endophyte fungus</name>
    <name type="synonym">Piriformospora indica</name>
    <dbReference type="NCBI Taxonomy" id="1109443"/>
    <lineage>
        <taxon>Eukaryota</taxon>
        <taxon>Fungi</taxon>
        <taxon>Dikarya</taxon>
        <taxon>Basidiomycota</taxon>
        <taxon>Agaricomycotina</taxon>
        <taxon>Agaricomycetes</taxon>
        <taxon>Sebacinales</taxon>
        <taxon>Serendipitaceae</taxon>
        <taxon>Serendipita</taxon>
    </lineage>
</organism>
<sequence length="508" mass="55530">MASSLNSASFQAPAHRNLQAISAAVPSAYPRPPMAQSHAAPPFEGIVDFTYPSSLPAHQQSFTGYPTGSDLVPQHVGRLDGTEWKQSSFFSYRPNEVKHRKRTTRQQLKVLEETFRTTQKPDGNLRKTLAVQLDMTPRNVQVWFQNRRAKDKTLAKRAQKSLEEQQPKDMAAGPADAIETSSPMDTPNVTSPVDSIGTYVQSDVLSPLSSHPTSSVTSPIDALYSQHDAIVESVNYGSDNGSSQQPLAYPRHIFAPRGSLPHIQAVPYSQDFQHQRSNSSPAFLTSVDNSNLSLTTYASINGILYPQQSHPMYPSSYSSSASGISAGPLPASDFVFGMPARPDADRETEATFSHIRSVSGSDTPSSLSHYGSVASFNEHGYEEEVVGAPTGWQPEQRRGSNALTQGGMSSRGYSPLSATFAQSSPRSDSAQCLEAKVEYVDNVAYPQSWSSAYSDDAKPYPSESYAYERYVYSRDANIVPSYANVEQPYNIQPSFAPYQQAPVGYTYA</sequence>
<dbReference type="InterPro" id="IPR017970">
    <property type="entry name" value="Homeobox_CS"/>
</dbReference>
<dbReference type="InParanoid" id="G4TAH6"/>
<name>G4TAH6_SERID</name>
<evidence type="ECO:0000313" key="9">
    <source>
        <dbReference type="Proteomes" id="UP000007148"/>
    </source>
</evidence>
<dbReference type="OrthoDB" id="6159439at2759"/>
<gene>
    <name evidence="8" type="ORF">PIIN_02203</name>
</gene>
<evidence type="ECO:0000256" key="3">
    <source>
        <dbReference type="ARBA" id="ARBA00023242"/>
    </source>
</evidence>
<feature type="domain" description="Homeobox" evidence="7">
    <location>
        <begin position="94"/>
        <end position="154"/>
    </location>
</feature>
<dbReference type="AlphaFoldDB" id="G4TAH6"/>
<dbReference type="SUPFAM" id="SSF46689">
    <property type="entry name" value="Homeodomain-like"/>
    <property type="match status" value="1"/>
</dbReference>
<dbReference type="GO" id="GO:0000981">
    <property type="term" value="F:DNA-binding transcription factor activity, RNA polymerase II-specific"/>
    <property type="evidence" value="ECO:0007669"/>
    <property type="project" value="InterPro"/>
</dbReference>
<evidence type="ECO:0000259" key="7">
    <source>
        <dbReference type="PROSITE" id="PS50071"/>
    </source>
</evidence>
<feature type="compositionally biased region" description="Polar residues" evidence="6">
    <location>
        <begin position="350"/>
        <end position="369"/>
    </location>
</feature>
<protein>
    <submittedName>
        <fullName evidence="8">Related to homeobox protein HB1-Glomus intraradices</fullName>
    </submittedName>
</protein>